<dbReference type="AlphaFoldDB" id="A0A8J5GFY1"/>
<protein>
    <recommendedName>
        <fullName evidence="5">Core Histone H2A/H2B/H3 domain-containing protein</fullName>
    </recommendedName>
</protein>
<dbReference type="CDD" id="cd22910">
    <property type="entry name" value="HFD_H2B"/>
    <property type="match status" value="1"/>
</dbReference>
<name>A0A8J5GFY1_ZINOF</name>
<accession>A0A8J5GFY1</accession>
<sequence length="206" mass="23450">MSCWVAPPRHLLLIPTSLPRRLRSSIVVTWFPDVAFLHRCASHLDLFECYQTISVYCHAKSKKSEAEKKPVEKNLVAFDKPVDEKKATAKKAPIEKEPKASKRLPSKDNAAARDKKRKTKKKGTETYKIYIFKVPKQVHPDIGISMAMSIMNSFINEKFKKFTQEASRLAHYNKKSTITSREIQTSIRLVLPGNSPSAWSPRAPKS</sequence>
<dbReference type="Proteomes" id="UP000734854">
    <property type="component" value="Unassembled WGS sequence"/>
</dbReference>
<comment type="caution">
    <text evidence="6">The sequence shown here is derived from an EMBL/GenBank/DDBJ whole genome shotgun (WGS) entry which is preliminary data.</text>
</comment>
<evidence type="ECO:0000256" key="2">
    <source>
        <dbReference type="ARBA" id="ARBA00006846"/>
    </source>
</evidence>
<proteinExistence type="inferred from homology"/>
<dbReference type="InterPro" id="IPR007125">
    <property type="entry name" value="H2A/H2B/H3"/>
</dbReference>
<evidence type="ECO:0000313" key="7">
    <source>
        <dbReference type="Proteomes" id="UP000734854"/>
    </source>
</evidence>
<dbReference type="FunFam" id="1.10.20.10:FF:000043">
    <property type="entry name" value="Histone H2B"/>
    <property type="match status" value="1"/>
</dbReference>
<dbReference type="GO" id="GO:0000786">
    <property type="term" value="C:nucleosome"/>
    <property type="evidence" value="ECO:0007669"/>
    <property type="project" value="InterPro"/>
</dbReference>
<organism evidence="6 7">
    <name type="scientific">Zingiber officinale</name>
    <name type="common">Ginger</name>
    <name type="synonym">Amomum zingiber</name>
    <dbReference type="NCBI Taxonomy" id="94328"/>
    <lineage>
        <taxon>Eukaryota</taxon>
        <taxon>Viridiplantae</taxon>
        <taxon>Streptophyta</taxon>
        <taxon>Embryophyta</taxon>
        <taxon>Tracheophyta</taxon>
        <taxon>Spermatophyta</taxon>
        <taxon>Magnoliopsida</taxon>
        <taxon>Liliopsida</taxon>
        <taxon>Zingiberales</taxon>
        <taxon>Zingiberaceae</taxon>
        <taxon>Zingiber</taxon>
    </lineage>
</organism>
<dbReference type="EMBL" id="JACMSC010000009">
    <property type="protein sequence ID" value="KAG6506864.1"/>
    <property type="molecule type" value="Genomic_DNA"/>
</dbReference>
<dbReference type="SUPFAM" id="SSF47113">
    <property type="entry name" value="Histone-fold"/>
    <property type="match status" value="1"/>
</dbReference>
<dbReference type="PRINTS" id="PR00621">
    <property type="entry name" value="HISTONEH2B"/>
</dbReference>
<dbReference type="GO" id="GO:0005634">
    <property type="term" value="C:nucleus"/>
    <property type="evidence" value="ECO:0007669"/>
    <property type="project" value="UniProtKB-ARBA"/>
</dbReference>
<dbReference type="Pfam" id="PF00125">
    <property type="entry name" value="Histone"/>
    <property type="match status" value="1"/>
</dbReference>
<evidence type="ECO:0000256" key="4">
    <source>
        <dbReference type="SAM" id="MobiDB-lite"/>
    </source>
</evidence>
<comment type="similarity">
    <text evidence="2">Belongs to the histone H2B family.</text>
</comment>
<dbReference type="GO" id="GO:0046982">
    <property type="term" value="F:protein heterodimerization activity"/>
    <property type="evidence" value="ECO:0007669"/>
    <property type="project" value="InterPro"/>
</dbReference>
<evidence type="ECO:0000256" key="3">
    <source>
        <dbReference type="ARBA" id="ARBA00011538"/>
    </source>
</evidence>
<dbReference type="SMART" id="SM00427">
    <property type="entry name" value="H2B"/>
    <property type="match status" value="1"/>
</dbReference>
<evidence type="ECO:0000259" key="5">
    <source>
        <dbReference type="Pfam" id="PF00125"/>
    </source>
</evidence>
<dbReference type="GO" id="GO:0003677">
    <property type="term" value="F:DNA binding"/>
    <property type="evidence" value="ECO:0007669"/>
    <property type="project" value="InterPro"/>
</dbReference>
<dbReference type="GO" id="GO:0030527">
    <property type="term" value="F:structural constituent of chromatin"/>
    <property type="evidence" value="ECO:0007669"/>
    <property type="project" value="InterPro"/>
</dbReference>
<feature type="domain" description="Core Histone H2A/H2B/H3" evidence="5">
    <location>
        <begin position="109"/>
        <end position="189"/>
    </location>
</feature>
<dbReference type="Gene3D" id="1.10.20.10">
    <property type="entry name" value="Histone, subunit A"/>
    <property type="match status" value="1"/>
</dbReference>
<feature type="region of interest" description="Disordered" evidence="4">
    <location>
        <begin position="87"/>
        <end position="120"/>
    </location>
</feature>
<reference evidence="6 7" key="1">
    <citation type="submission" date="2020-08" db="EMBL/GenBank/DDBJ databases">
        <title>Plant Genome Project.</title>
        <authorList>
            <person name="Zhang R.-G."/>
        </authorList>
    </citation>
    <scope>NUCLEOTIDE SEQUENCE [LARGE SCALE GENOMIC DNA]</scope>
    <source>
        <tissue evidence="6">Rhizome</tissue>
    </source>
</reference>
<dbReference type="InterPro" id="IPR000558">
    <property type="entry name" value="Histone_H2B"/>
</dbReference>
<comment type="function">
    <text evidence="1">Core component of nucleosome. Nucleosomes wrap and compact DNA into chromatin, limiting DNA accessibility to the cellular machineries which require DNA as a template. Histones thereby play a central role in transcription regulation, DNA repair, DNA replication and chromosomal stability. DNA accessibility is regulated via a complex set of post-translational modifications of histones, also called histone code, and nucleosome remodeling.</text>
</comment>
<evidence type="ECO:0000256" key="1">
    <source>
        <dbReference type="ARBA" id="ARBA00002001"/>
    </source>
</evidence>
<keyword evidence="7" id="KW-1185">Reference proteome</keyword>
<dbReference type="InterPro" id="IPR009072">
    <property type="entry name" value="Histone-fold"/>
</dbReference>
<gene>
    <name evidence="6" type="ORF">ZIOFF_032196</name>
</gene>
<evidence type="ECO:0000313" key="6">
    <source>
        <dbReference type="EMBL" id="KAG6506864.1"/>
    </source>
</evidence>
<feature type="compositionally biased region" description="Basic and acidic residues" evidence="4">
    <location>
        <begin position="87"/>
        <end position="100"/>
    </location>
</feature>
<comment type="subunit">
    <text evidence="3">The nucleosome is a histone octamer containing two molecules each of H2A, H2B, H3 and H4 assembled in one H3-H4 heterotetramer and two H2A-H2B heterodimers. The octamer wraps approximately 147 bp of DNA.</text>
</comment>
<dbReference type="PANTHER" id="PTHR23428">
    <property type="entry name" value="HISTONE H2B"/>
    <property type="match status" value="1"/>
</dbReference>